<dbReference type="Proteomes" id="UP000528432">
    <property type="component" value="Unassembled WGS sequence"/>
</dbReference>
<evidence type="ECO:0000313" key="1">
    <source>
        <dbReference type="EMBL" id="NOH15702.1"/>
    </source>
</evidence>
<gene>
    <name evidence="1" type="ORF">HMJ28_04725</name>
</gene>
<evidence type="ECO:0000313" key="2">
    <source>
        <dbReference type="Proteomes" id="UP000528432"/>
    </source>
</evidence>
<proteinExistence type="predicted"/>
<name>A0A7Y3V6P9_CLOCO</name>
<accession>A0A7Y3V6P9</accession>
<sequence>MSNTKLKSLGKNYLGENILFNENETNTIYDKITNVLMSEIYNKQLSVSKGREILNKIYKLYDEGNEQFEQYASCSKGCGDCCCLYVECTAIEAELIRDYVQANFPKDDKEIFMNKIKELLPVIPSPYEIKENIKIANNYLSKKIPCVFLSDEKTCMIYPVRPFNCRKFLSISSPEKCDIGEKVNKISPSINNIGALSMNVLSLSVTRFKNLKYDSNKEFDALHKSIPLWFKYGFSEINRLK</sequence>
<organism evidence="1 2">
    <name type="scientific">Clostridium cochlearium</name>
    <dbReference type="NCBI Taxonomy" id="1494"/>
    <lineage>
        <taxon>Bacteria</taxon>
        <taxon>Bacillati</taxon>
        <taxon>Bacillota</taxon>
        <taxon>Clostridia</taxon>
        <taxon>Eubacteriales</taxon>
        <taxon>Clostridiaceae</taxon>
        <taxon>Clostridium</taxon>
    </lineage>
</organism>
<evidence type="ECO:0008006" key="3">
    <source>
        <dbReference type="Google" id="ProtNLM"/>
    </source>
</evidence>
<protein>
    <recommendedName>
        <fullName evidence="3">Flagellin N-methylase</fullName>
    </recommendedName>
</protein>
<dbReference type="InterPro" id="IPR005358">
    <property type="entry name" value="Puta_zinc/iron-chelating_dom"/>
</dbReference>
<comment type="caution">
    <text evidence="1">The sequence shown here is derived from an EMBL/GenBank/DDBJ whole genome shotgun (WGS) entry which is preliminary data.</text>
</comment>
<dbReference type="AlphaFoldDB" id="A0A7Y3V6P9"/>
<dbReference type="RefSeq" id="WP_171303137.1">
    <property type="nucleotide sequence ID" value="NZ_JABFIF010000006.1"/>
</dbReference>
<dbReference type="Pfam" id="PF03692">
    <property type="entry name" value="CxxCxxCC"/>
    <property type="match status" value="1"/>
</dbReference>
<reference evidence="1 2" key="1">
    <citation type="submission" date="2020-05" db="EMBL/GenBank/DDBJ databases">
        <title>Draft genome sequence of Clostridium cochlearium strain AGROS13 isolated from a sheep dairy farm in New Zealand.</title>
        <authorList>
            <person name="Gupta T.B."/>
            <person name="Jauregui R."/>
            <person name="Risson A.N."/>
            <person name="Brightwell G."/>
            <person name="Maclean P."/>
        </authorList>
    </citation>
    <scope>NUCLEOTIDE SEQUENCE [LARGE SCALE GENOMIC DNA]</scope>
    <source>
        <strain evidence="1 2">AGROS13</strain>
    </source>
</reference>
<dbReference type="EMBL" id="JABFIF010000006">
    <property type="protein sequence ID" value="NOH15702.1"/>
    <property type="molecule type" value="Genomic_DNA"/>
</dbReference>